<dbReference type="InterPro" id="IPR038408">
    <property type="entry name" value="GNK2_sf"/>
</dbReference>
<keyword evidence="9" id="KW-1133">Transmembrane helix</keyword>
<feature type="chain" id="PRO_5045239885" description="Gnk2-homologous domain-containing protein" evidence="10">
    <location>
        <begin position="32"/>
        <end position="292"/>
    </location>
</feature>
<keyword evidence="9" id="KW-0472">Membrane</keyword>
<evidence type="ECO:0000313" key="13">
    <source>
        <dbReference type="Proteomes" id="UP001141253"/>
    </source>
</evidence>
<comment type="similarity">
    <text evidence="8">Belongs to the cysteine-rich repeat secretory protein family. Plasmodesmata-located proteins (PDLD) subfamily.</text>
</comment>
<keyword evidence="5" id="KW-0965">Cell junction</keyword>
<evidence type="ECO:0000256" key="8">
    <source>
        <dbReference type="ARBA" id="ARBA00038393"/>
    </source>
</evidence>
<keyword evidence="9" id="KW-0812">Transmembrane</keyword>
<dbReference type="EMBL" id="JAPFFI010000015">
    <property type="protein sequence ID" value="KAJ6360028.1"/>
    <property type="molecule type" value="Genomic_DNA"/>
</dbReference>
<dbReference type="InterPro" id="IPR002902">
    <property type="entry name" value="GNK2"/>
</dbReference>
<reference evidence="12" key="1">
    <citation type="submission" date="2022-10" db="EMBL/GenBank/DDBJ databases">
        <authorList>
            <person name="Hyden B.L."/>
            <person name="Feng K."/>
            <person name="Yates T."/>
            <person name="Jawdy S."/>
            <person name="Smart L.B."/>
            <person name="Muchero W."/>
        </authorList>
    </citation>
    <scope>NUCLEOTIDE SEQUENCE</scope>
    <source>
        <tissue evidence="12">Shoot tip</tissue>
    </source>
</reference>
<dbReference type="CDD" id="cd23509">
    <property type="entry name" value="Gnk2-like"/>
    <property type="match status" value="2"/>
</dbReference>
<accession>A0ABQ9ATC3</accession>
<evidence type="ECO:0000259" key="11">
    <source>
        <dbReference type="PROSITE" id="PS51473"/>
    </source>
</evidence>
<dbReference type="PROSITE" id="PS51473">
    <property type="entry name" value="GNK2"/>
    <property type="match status" value="2"/>
</dbReference>
<keyword evidence="3 10" id="KW-0732">Signal</keyword>
<feature type="signal peptide" evidence="10">
    <location>
        <begin position="1"/>
        <end position="31"/>
    </location>
</feature>
<proteinExistence type="inferred from homology"/>
<dbReference type="Pfam" id="PF01657">
    <property type="entry name" value="Stress-antifung"/>
    <property type="match status" value="2"/>
</dbReference>
<dbReference type="PANTHER" id="PTHR32080">
    <property type="entry name" value="ANTIFUNGAL PROTEIN GINKBILOBIN-2-LIKE"/>
    <property type="match status" value="1"/>
</dbReference>
<evidence type="ECO:0000256" key="10">
    <source>
        <dbReference type="SAM" id="SignalP"/>
    </source>
</evidence>
<feature type="domain" description="Gnk2-homologous" evidence="11">
    <location>
        <begin position="35"/>
        <end position="137"/>
    </location>
</feature>
<evidence type="ECO:0000256" key="9">
    <source>
        <dbReference type="SAM" id="Phobius"/>
    </source>
</evidence>
<comment type="caution">
    <text evidence="12">The sequence shown here is derived from an EMBL/GenBank/DDBJ whole genome shotgun (WGS) entry which is preliminary data.</text>
</comment>
<keyword evidence="2" id="KW-0945">Host-virus interaction</keyword>
<evidence type="ECO:0000256" key="4">
    <source>
        <dbReference type="ARBA" id="ARBA00022737"/>
    </source>
</evidence>
<evidence type="ECO:0000256" key="1">
    <source>
        <dbReference type="ARBA" id="ARBA00004251"/>
    </source>
</evidence>
<evidence type="ECO:0000256" key="5">
    <source>
        <dbReference type="ARBA" id="ARBA00022949"/>
    </source>
</evidence>
<dbReference type="Proteomes" id="UP001141253">
    <property type="component" value="Chromosome 13"/>
</dbReference>
<dbReference type="PANTHER" id="PTHR32080:SF6">
    <property type="entry name" value="PLASMODESMATA-LOCATED PROTEIN 4"/>
    <property type="match status" value="1"/>
</dbReference>
<dbReference type="Gene3D" id="3.30.430.20">
    <property type="entry name" value="Gnk2 domain, C-X8-C-X2-C motif"/>
    <property type="match status" value="2"/>
</dbReference>
<keyword evidence="6" id="KW-1015">Disulfide bond</keyword>
<evidence type="ECO:0000313" key="12">
    <source>
        <dbReference type="EMBL" id="KAJ6360028.1"/>
    </source>
</evidence>
<keyword evidence="4" id="KW-0677">Repeat</keyword>
<feature type="domain" description="Gnk2-homologous" evidence="11">
    <location>
        <begin position="144"/>
        <end position="243"/>
    </location>
</feature>
<evidence type="ECO:0000256" key="2">
    <source>
        <dbReference type="ARBA" id="ARBA00022581"/>
    </source>
</evidence>
<evidence type="ECO:0000256" key="6">
    <source>
        <dbReference type="ARBA" id="ARBA00023157"/>
    </source>
</evidence>
<dbReference type="InterPro" id="IPR051378">
    <property type="entry name" value="Cell2Cell_Antifungal"/>
</dbReference>
<gene>
    <name evidence="12" type="ORF">OIU77_004104</name>
</gene>
<keyword evidence="13" id="KW-1185">Reference proteome</keyword>
<name>A0ABQ9ATC3_9ROSI</name>
<comment type="subcellular location">
    <subcellularLocation>
        <location evidence="7">Cell junction</location>
        <location evidence="7">Plasmodesma</location>
    </subcellularLocation>
    <subcellularLocation>
        <location evidence="1">Cell membrane</location>
        <topology evidence="1">Single-pass type I membrane protein</topology>
    </subcellularLocation>
</comment>
<evidence type="ECO:0000256" key="3">
    <source>
        <dbReference type="ARBA" id="ARBA00022729"/>
    </source>
</evidence>
<evidence type="ECO:0000256" key="7">
    <source>
        <dbReference type="ARBA" id="ARBA00024184"/>
    </source>
</evidence>
<sequence>MDSASKSFSLVSHIVLVLSASLGFLLPGAMCSSDFSTLVYKKCSNRSDSTESHSQTLSSLFQELLPRSSTFRFNKTTAGDENIGISAFFQCRNDLSNDECYHCVNTIPRVSNSLCKQALAARVHLDGCYLKYETDGPVDQETSTHELLHETCSERMVDGDGFEEAKQAAFAAMESGVVGEGGFYETNYENLHAMAQCQGDLRGCDCGECVSAAIQVAEEKCGRSVSGQVYLDECFMSYTYYPDHGRQDDSYPENESGFEKNTGRTVAIVLGGAAVLVFGFILFRRCGKKEDI</sequence>
<organism evidence="12 13">
    <name type="scientific">Salix suchowensis</name>
    <dbReference type="NCBI Taxonomy" id="1278906"/>
    <lineage>
        <taxon>Eukaryota</taxon>
        <taxon>Viridiplantae</taxon>
        <taxon>Streptophyta</taxon>
        <taxon>Embryophyta</taxon>
        <taxon>Tracheophyta</taxon>
        <taxon>Spermatophyta</taxon>
        <taxon>Magnoliopsida</taxon>
        <taxon>eudicotyledons</taxon>
        <taxon>Gunneridae</taxon>
        <taxon>Pentapetalae</taxon>
        <taxon>rosids</taxon>
        <taxon>fabids</taxon>
        <taxon>Malpighiales</taxon>
        <taxon>Salicaceae</taxon>
        <taxon>Saliceae</taxon>
        <taxon>Salix</taxon>
    </lineage>
</organism>
<protein>
    <recommendedName>
        <fullName evidence="11">Gnk2-homologous domain-containing protein</fullName>
    </recommendedName>
</protein>
<feature type="transmembrane region" description="Helical" evidence="9">
    <location>
        <begin position="265"/>
        <end position="283"/>
    </location>
</feature>
<reference evidence="12" key="2">
    <citation type="journal article" date="2023" name="Int. J. Mol. Sci.">
        <title>De Novo Assembly and Annotation of 11 Diverse Shrub Willow (Salix) Genomes Reveals Novel Gene Organization in Sex-Linked Regions.</title>
        <authorList>
            <person name="Hyden B."/>
            <person name="Feng K."/>
            <person name="Yates T.B."/>
            <person name="Jawdy S."/>
            <person name="Cereghino C."/>
            <person name="Smart L.B."/>
            <person name="Muchero W."/>
        </authorList>
    </citation>
    <scope>NUCLEOTIDE SEQUENCE</scope>
    <source>
        <tissue evidence="12">Shoot tip</tissue>
    </source>
</reference>